<dbReference type="GO" id="GO:0008233">
    <property type="term" value="F:peptidase activity"/>
    <property type="evidence" value="ECO:0007669"/>
    <property type="project" value="UniProtKB-UniRule"/>
</dbReference>
<evidence type="ECO:0000256" key="4">
    <source>
        <dbReference type="ARBA" id="ARBA00022692"/>
    </source>
</evidence>
<comment type="caution">
    <text evidence="10">The sequence shown here is derived from an EMBL/GenBank/DDBJ whole genome shotgun (WGS) entry which is preliminary data.</text>
</comment>
<feature type="transmembrane region" description="Helical" evidence="9">
    <location>
        <begin position="85"/>
        <end position="108"/>
    </location>
</feature>
<feature type="transmembrane region" description="Helical" evidence="9">
    <location>
        <begin position="60"/>
        <end position="79"/>
    </location>
</feature>
<reference evidence="10" key="1">
    <citation type="submission" date="2024-01" db="EMBL/GenBank/DDBJ databases">
        <authorList>
            <person name="Webb A."/>
        </authorList>
    </citation>
    <scope>NUCLEOTIDE SEQUENCE</scope>
    <source>
        <strain evidence="10">Pm1</strain>
    </source>
</reference>
<proteinExistence type="inferred from homology"/>
<evidence type="ECO:0000256" key="3">
    <source>
        <dbReference type="ARBA" id="ARBA00017057"/>
    </source>
</evidence>
<name>A0AAV1TDT3_9STRA</name>
<evidence type="ECO:0000313" key="11">
    <source>
        <dbReference type="Proteomes" id="UP001162060"/>
    </source>
</evidence>
<dbReference type="InterPro" id="IPR009582">
    <property type="entry name" value="Spc2/SPCS2"/>
</dbReference>
<comment type="similarity">
    <text evidence="2 9">Belongs to the SPCS2 family.</text>
</comment>
<dbReference type="EMBL" id="CAKLBY020000036">
    <property type="protein sequence ID" value="CAK7911060.1"/>
    <property type="molecule type" value="Genomic_DNA"/>
</dbReference>
<evidence type="ECO:0000256" key="6">
    <source>
        <dbReference type="ARBA" id="ARBA00022989"/>
    </source>
</evidence>
<keyword evidence="5 9" id="KW-0256">Endoplasmic reticulum</keyword>
<comment type="function">
    <text evidence="8 9">Component of the signal peptidase complex (SPC) which catalyzes the cleavage of N-terminal signal sequences from nascent proteins as they are translocated into the lumen of the endoplasmic reticulum. Enhances the enzymatic activity of SPC and facilitates the interactions between different components of the translocation site.</text>
</comment>
<evidence type="ECO:0000256" key="5">
    <source>
        <dbReference type="ARBA" id="ARBA00022824"/>
    </source>
</evidence>
<evidence type="ECO:0000256" key="1">
    <source>
        <dbReference type="ARBA" id="ARBA00004477"/>
    </source>
</evidence>
<dbReference type="Proteomes" id="UP001162060">
    <property type="component" value="Unassembled WGS sequence"/>
</dbReference>
<accession>A0AAV1TDT3</accession>
<dbReference type="PANTHER" id="PTHR13085">
    <property type="entry name" value="MICROSOMAL SIGNAL PEPTIDASE 25 KDA SUBUNIT"/>
    <property type="match status" value="1"/>
</dbReference>
<gene>
    <name evidence="10" type="ORF">PM001_LOCUS4289</name>
</gene>
<sequence length="192" mass="21797">MGASSSAEAKDLDEEMVLNDLHIETGDQTAVKNLLDDTVVELFKENEDYTLHYGWDNAKLLLMLLAVVLAAISHFFKHPAIPEHIITYSCVAGFFFIQALLAIYATLIEKDILLRLTRSGSASTTIFVRTTFPYTESHYTVCIHHAKTTGKQKKEELYVGLYFDKDGYFNKESFTKDVAAILSRFEKEDKKQ</sequence>
<organism evidence="10 11">
    <name type="scientific">Peronospora matthiolae</name>
    <dbReference type="NCBI Taxonomy" id="2874970"/>
    <lineage>
        <taxon>Eukaryota</taxon>
        <taxon>Sar</taxon>
        <taxon>Stramenopiles</taxon>
        <taxon>Oomycota</taxon>
        <taxon>Peronosporomycetes</taxon>
        <taxon>Peronosporales</taxon>
        <taxon>Peronosporaceae</taxon>
        <taxon>Peronospora</taxon>
    </lineage>
</organism>
<dbReference type="GO" id="GO:0045047">
    <property type="term" value="P:protein targeting to ER"/>
    <property type="evidence" value="ECO:0007669"/>
    <property type="project" value="TreeGrafter"/>
</dbReference>
<dbReference type="GO" id="GO:0005787">
    <property type="term" value="C:signal peptidase complex"/>
    <property type="evidence" value="ECO:0007669"/>
    <property type="project" value="UniProtKB-UniRule"/>
</dbReference>
<comment type="subcellular location">
    <subcellularLocation>
        <location evidence="1 9">Endoplasmic reticulum membrane</location>
        <topology evidence="1 9">Multi-pass membrane protein</topology>
    </subcellularLocation>
</comment>
<keyword evidence="6 9" id="KW-1133">Transmembrane helix</keyword>
<evidence type="ECO:0000256" key="9">
    <source>
        <dbReference type="RuleBase" id="RU368033"/>
    </source>
</evidence>
<evidence type="ECO:0000256" key="2">
    <source>
        <dbReference type="ARBA" id="ARBA00007324"/>
    </source>
</evidence>
<dbReference type="Pfam" id="PF06703">
    <property type="entry name" value="SPC25"/>
    <property type="match status" value="1"/>
</dbReference>
<keyword evidence="7 9" id="KW-0472">Membrane</keyword>
<dbReference type="GO" id="GO:0006465">
    <property type="term" value="P:signal peptide processing"/>
    <property type="evidence" value="ECO:0007669"/>
    <property type="project" value="UniProtKB-UniRule"/>
</dbReference>
<protein>
    <recommendedName>
        <fullName evidence="3 9">Signal peptidase complex subunit 2</fullName>
    </recommendedName>
</protein>
<dbReference type="AlphaFoldDB" id="A0AAV1TDT3"/>
<evidence type="ECO:0000313" key="10">
    <source>
        <dbReference type="EMBL" id="CAK7911060.1"/>
    </source>
</evidence>
<dbReference type="PANTHER" id="PTHR13085:SF0">
    <property type="entry name" value="SIGNAL PEPTIDASE COMPLEX SUBUNIT 2"/>
    <property type="match status" value="1"/>
</dbReference>
<keyword evidence="4 9" id="KW-0812">Transmembrane</keyword>
<evidence type="ECO:0000256" key="7">
    <source>
        <dbReference type="ARBA" id="ARBA00023136"/>
    </source>
</evidence>
<evidence type="ECO:0000256" key="8">
    <source>
        <dbReference type="ARBA" id="ARBA00045608"/>
    </source>
</evidence>